<evidence type="ECO:0000256" key="10">
    <source>
        <dbReference type="ARBA" id="ARBA00023316"/>
    </source>
</evidence>
<keyword evidence="6" id="KW-0574">Periplasm</keyword>
<comment type="subcellular location">
    <subcellularLocation>
        <location evidence="2">Periplasm</location>
    </subcellularLocation>
</comment>
<comment type="function">
    <text evidence="1">Flagellum-specific muramidase which hydrolyzes the peptidoglycan layer to assemble the rod structure in the periplasmic space.</text>
</comment>
<dbReference type="Pfam" id="PF01832">
    <property type="entry name" value="Glucosaminidase"/>
    <property type="match status" value="1"/>
</dbReference>
<dbReference type="Gene3D" id="2.10.70.40">
    <property type="entry name" value="peptidoglycan hydrolase"/>
    <property type="match status" value="1"/>
</dbReference>
<dbReference type="OrthoDB" id="289937at2"/>
<keyword evidence="13" id="KW-0969">Cilium</keyword>
<reference evidence="13 14" key="1">
    <citation type="submission" date="2018-08" db="EMBL/GenBank/DDBJ databases">
        <title>Thalassotalea euphylliae genome.</title>
        <authorList>
            <person name="Summers S."/>
            <person name="Rice S.A."/>
            <person name="Freckelton M.L."/>
            <person name="Nedved B.T."/>
            <person name="Hadfield M.G."/>
        </authorList>
    </citation>
    <scope>NUCLEOTIDE SEQUENCE [LARGE SCALE GENOMIC DNA]</scope>
    <source>
        <strain evidence="13 14">H2</strain>
    </source>
</reference>
<dbReference type="InterPro" id="IPR013377">
    <property type="entry name" value="FlgJ"/>
</dbReference>
<evidence type="ECO:0000256" key="2">
    <source>
        <dbReference type="ARBA" id="ARBA00004418"/>
    </source>
</evidence>
<evidence type="ECO:0000256" key="4">
    <source>
        <dbReference type="ARBA" id="ARBA00007974"/>
    </source>
</evidence>
<evidence type="ECO:0000313" key="14">
    <source>
        <dbReference type="Proteomes" id="UP000256999"/>
    </source>
</evidence>
<dbReference type="Pfam" id="PF10135">
    <property type="entry name" value="Rod-binding"/>
    <property type="match status" value="1"/>
</dbReference>
<name>A0A3E0UGA6_9GAMM</name>
<dbReference type="AlphaFoldDB" id="A0A3E0UGA6"/>
<evidence type="ECO:0000259" key="12">
    <source>
        <dbReference type="SMART" id="SM00047"/>
    </source>
</evidence>
<evidence type="ECO:0000313" key="13">
    <source>
        <dbReference type="EMBL" id="REL34792.1"/>
    </source>
</evidence>
<dbReference type="Gene3D" id="1.10.530.10">
    <property type="match status" value="1"/>
</dbReference>
<dbReference type="PANTHER" id="PTHR33308:SF9">
    <property type="entry name" value="PEPTIDOGLYCAN HYDROLASE FLGJ"/>
    <property type="match status" value="1"/>
</dbReference>
<dbReference type="SMART" id="SM00047">
    <property type="entry name" value="LYZ2"/>
    <property type="match status" value="1"/>
</dbReference>
<keyword evidence="13" id="KW-0966">Cell projection</keyword>
<dbReference type="RefSeq" id="WP_115999468.1">
    <property type="nucleotide sequence ID" value="NZ_QUOV01000001.1"/>
</dbReference>
<dbReference type="GO" id="GO:0071973">
    <property type="term" value="P:bacterial-type flagellum-dependent cell motility"/>
    <property type="evidence" value="ECO:0007669"/>
    <property type="project" value="TreeGrafter"/>
</dbReference>
<dbReference type="GO" id="GO:0016798">
    <property type="term" value="F:hydrolase activity, acting on glycosyl bonds"/>
    <property type="evidence" value="ECO:0007669"/>
    <property type="project" value="UniProtKB-KW"/>
</dbReference>
<dbReference type="GO" id="GO:0071555">
    <property type="term" value="P:cell wall organization"/>
    <property type="evidence" value="ECO:0007669"/>
    <property type="project" value="UniProtKB-KW"/>
</dbReference>
<protein>
    <recommendedName>
        <fullName evidence="5">Peptidoglycan hydrolase FlgJ</fullName>
    </recommendedName>
    <alternativeName>
        <fullName evidence="11">Muramidase FlgJ</fullName>
    </alternativeName>
</protein>
<sequence length="335" mass="36990">MDNKLAEARNFFDLNGLNNIRQQANQTDQASKKAALKEAAQQFESIFMQMLLKSMRSAQEVLEADSPFNSQSTKFYRDMQDQQMALDMSNKGTLGLAELIERQLGGGDGSFTPRSVIRTDHQAPASQKVEGDVARLAEQFLSGAEKSADKVSNNRQAGTQVPLAKANSVVKTSEKSSPEFNQPQDFVTALTEPAKQVERQLGVPFQVVIAQAALETGWGQKIIKNSDGTSSNNLFNIKADSRWTGEKAQKDTLEFEQGSLVKKNEPFRVYNSISESVNDYVNFLSSGTRYQDALAKPDNVEHFLQGLQKAGYATDPNYANKILGTLKSVSNFLNQ</sequence>
<dbReference type="Proteomes" id="UP000256999">
    <property type="component" value="Unassembled WGS sequence"/>
</dbReference>
<dbReference type="GO" id="GO:0042597">
    <property type="term" value="C:periplasmic space"/>
    <property type="evidence" value="ECO:0007669"/>
    <property type="project" value="UniProtKB-SubCell"/>
</dbReference>
<dbReference type="NCBIfam" id="TIGR02541">
    <property type="entry name" value="flagell_FlgJ"/>
    <property type="match status" value="1"/>
</dbReference>
<dbReference type="PANTHER" id="PTHR33308">
    <property type="entry name" value="PEPTIDOGLYCAN HYDROLASE FLGJ"/>
    <property type="match status" value="1"/>
</dbReference>
<evidence type="ECO:0000256" key="7">
    <source>
        <dbReference type="ARBA" id="ARBA00022795"/>
    </source>
</evidence>
<evidence type="ECO:0000256" key="11">
    <source>
        <dbReference type="ARBA" id="ARBA00030835"/>
    </source>
</evidence>
<comment type="similarity">
    <text evidence="3">In the N-terminal section; belongs to the FlgJ family.</text>
</comment>
<comment type="caution">
    <text evidence="13">The sequence shown here is derived from an EMBL/GenBank/DDBJ whole genome shotgun (WGS) entry which is preliminary data.</text>
</comment>
<comment type="similarity">
    <text evidence="4">In the C-terminal section; belongs to the glycosyl hydrolase 73 family.</text>
</comment>
<evidence type="ECO:0000256" key="9">
    <source>
        <dbReference type="ARBA" id="ARBA00023295"/>
    </source>
</evidence>
<accession>A0A3E0UGA6</accession>
<evidence type="ECO:0000256" key="6">
    <source>
        <dbReference type="ARBA" id="ARBA00022764"/>
    </source>
</evidence>
<keyword evidence="13" id="KW-0282">Flagellum</keyword>
<keyword evidence="9" id="KW-0326">Glycosidase</keyword>
<dbReference type="InterPro" id="IPR051056">
    <property type="entry name" value="Glycosyl_Hydrolase_73"/>
</dbReference>
<gene>
    <name evidence="13" type="primary">flgJ</name>
    <name evidence="13" type="ORF">DXX92_05155</name>
</gene>
<dbReference type="EMBL" id="QUOV01000001">
    <property type="protein sequence ID" value="REL34792.1"/>
    <property type="molecule type" value="Genomic_DNA"/>
</dbReference>
<dbReference type="GO" id="GO:0044780">
    <property type="term" value="P:bacterial-type flagellum assembly"/>
    <property type="evidence" value="ECO:0007669"/>
    <property type="project" value="InterPro"/>
</dbReference>
<keyword evidence="8 13" id="KW-0378">Hydrolase</keyword>
<evidence type="ECO:0000256" key="8">
    <source>
        <dbReference type="ARBA" id="ARBA00022801"/>
    </source>
</evidence>
<dbReference type="InterPro" id="IPR019301">
    <property type="entry name" value="Flagellar_prot_FlgJ_N"/>
</dbReference>
<organism evidence="13 14">
    <name type="scientific">Thalassotalea euphylliae</name>
    <dbReference type="NCBI Taxonomy" id="1655234"/>
    <lineage>
        <taxon>Bacteria</taxon>
        <taxon>Pseudomonadati</taxon>
        <taxon>Pseudomonadota</taxon>
        <taxon>Gammaproteobacteria</taxon>
        <taxon>Alteromonadales</taxon>
        <taxon>Colwelliaceae</taxon>
        <taxon>Thalassotalea</taxon>
    </lineage>
</organism>
<keyword evidence="10" id="KW-0961">Cell wall biogenesis/degradation</keyword>
<dbReference type="InterPro" id="IPR002901">
    <property type="entry name" value="MGlyc_endo_b_GlcNAc-like_dom"/>
</dbReference>
<evidence type="ECO:0000256" key="1">
    <source>
        <dbReference type="ARBA" id="ARBA00002954"/>
    </source>
</evidence>
<keyword evidence="7" id="KW-1005">Bacterial flagellum biogenesis</keyword>
<feature type="domain" description="Mannosyl-glycoprotein endo-beta-N-acetylglucosamidase-like" evidence="12">
    <location>
        <begin position="171"/>
        <end position="331"/>
    </location>
</feature>
<proteinExistence type="inferred from homology"/>
<evidence type="ECO:0000256" key="3">
    <source>
        <dbReference type="ARBA" id="ARBA00006880"/>
    </source>
</evidence>
<evidence type="ECO:0000256" key="5">
    <source>
        <dbReference type="ARBA" id="ARBA00013433"/>
    </source>
</evidence>
<dbReference type="GO" id="GO:0004040">
    <property type="term" value="F:amidase activity"/>
    <property type="evidence" value="ECO:0007669"/>
    <property type="project" value="InterPro"/>
</dbReference>